<dbReference type="InterPro" id="IPR036465">
    <property type="entry name" value="vWFA_dom_sf"/>
</dbReference>
<evidence type="ECO:0000313" key="4">
    <source>
        <dbReference type="EMBL" id="GMT07049.1"/>
    </source>
</evidence>
<evidence type="ECO:0000256" key="1">
    <source>
        <dbReference type="SAM" id="SignalP"/>
    </source>
</evidence>
<dbReference type="SMART" id="SM00327">
    <property type="entry name" value="VWA"/>
    <property type="match status" value="1"/>
</dbReference>
<feature type="domain" description="VWFA" evidence="3">
    <location>
        <begin position="197"/>
        <end position="370"/>
    </location>
</feature>
<feature type="signal peptide" evidence="1">
    <location>
        <begin position="1"/>
        <end position="27"/>
    </location>
</feature>
<evidence type="ECO:0000259" key="2">
    <source>
        <dbReference type="PROSITE" id="PS50041"/>
    </source>
</evidence>
<dbReference type="InterPro" id="IPR001304">
    <property type="entry name" value="C-type_lectin-like"/>
</dbReference>
<dbReference type="PROSITE" id="PS50041">
    <property type="entry name" value="C_TYPE_LECTIN_2"/>
    <property type="match status" value="1"/>
</dbReference>
<dbReference type="Pfam" id="PF13519">
    <property type="entry name" value="VWA_2"/>
    <property type="match status" value="1"/>
</dbReference>
<dbReference type="SUPFAM" id="SSF53300">
    <property type="entry name" value="vWA-like"/>
    <property type="match status" value="1"/>
</dbReference>
<dbReference type="PROSITE" id="PS50234">
    <property type="entry name" value="VWFA"/>
    <property type="match status" value="1"/>
</dbReference>
<keyword evidence="6" id="KW-1185">Reference proteome</keyword>
<dbReference type="CDD" id="cd00037">
    <property type="entry name" value="CLECT"/>
    <property type="match status" value="2"/>
</dbReference>
<dbReference type="EMBL" id="BTSX01000006">
    <property type="protein sequence ID" value="GMT07049.1"/>
    <property type="molecule type" value="Genomic_DNA"/>
</dbReference>
<name>A0AAV5UL29_9BILA</name>
<gene>
    <name evidence="4" type="ORF">PENTCL1PPCAC_29223</name>
    <name evidence="5" type="ORF">PENTCL1PPCAC_29225</name>
</gene>
<dbReference type="InterPro" id="IPR016187">
    <property type="entry name" value="CTDL_fold"/>
</dbReference>
<proteinExistence type="predicted"/>
<dbReference type="Proteomes" id="UP001432027">
    <property type="component" value="Unassembled WGS sequence"/>
</dbReference>
<dbReference type="AlphaFoldDB" id="A0AAV5UL29"/>
<dbReference type="SMART" id="SM00034">
    <property type="entry name" value="CLECT"/>
    <property type="match status" value="1"/>
</dbReference>
<dbReference type="InterPro" id="IPR016186">
    <property type="entry name" value="C-type_lectin-like/link_sf"/>
</dbReference>
<dbReference type="PANTHER" id="PTHR31024">
    <property type="entry name" value="C-TYPE LECTIN"/>
    <property type="match status" value="1"/>
</dbReference>
<reference evidence="4" key="1">
    <citation type="submission" date="2023-10" db="EMBL/GenBank/DDBJ databases">
        <title>Genome assembly of Pristionchus species.</title>
        <authorList>
            <person name="Yoshida K."/>
            <person name="Sommer R.J."/>
        </authorList>
    </citation>
    <scope>NUCLEOTIDE SEQUENCE</scope>
    <source>
        <strain evidence="4">RS0144</strain>
    </source>
</reference>
<feature type="non-terminal residue" evidence="4">
    <location>
        <position position="1"/>
    </location>
</feature>
<protein>
    <recommendedName>
        <fullName evidence="7">C-type lectin</fullName>
    </recommendedName>
</protein>
<evidence type="ECO:0000259" key="3">
    <source>
        <dbReference type="PROSITE" id="PS50234"/>
    </source>
</evidence>
<dbReference type="Gene3D" id="3.10.100.10">
    <property type="entry name" value="Mannose-Binding Protein A, subunit A"/>
    <property type="match status" value="2"/>
</dbReference>
<feature type="domain" description="C-type lectin" evidence="2">
    <location>
        <begin position="392"/>
        <end position="503"/>
    </location>
</feature>
<keyword evidence="1" id="KW-0732">Signal</keyword>
<evidence type="ECO:0000313" key="6">
    <source>
        <dbReference type="Proteomes" id="UP001432027"/>
    </source>
</evidence>
<dbReference type="SUPFAM" id="SSF56436">
    <property type="entry name" value="C-type lectin-like"/>
    <property type="match status" value="2"/>
</dbReference>
<sequence length="525" mass="58262">TLTSSPLKGVEMLKILLFFVILQATHCACPDGFELANDGLCKRFYKTVHNVRVDQATDVVISKCKEIGADPIIIHNAQQQKDWFKRWEAAEHGMPVIGLVCNNKTQHWEWSDGSAIDFKPDSSLNSPDLNKKCSSSCAWYFYYDCAWRDYCPCSFKPTRTIDVFCQVAPTPEPENRCKCGIVDNWFDNWKPSDIWLDIVIVLDTSKPMASSLEEAKSAITSFVGLMSTDPSAEFYSRIGVIAMSDKPEVAYNLNMTFSDDLENVKPHEINKIDVGAAFQAALKMFADGRKASSYRENAQQVIYFLTNSAPGSNMNGVDDFKTGGGIIIVNDFVLEGTVADPGLQKFASDDFFFTDLSEDYLRSLGVLCEANCFCSPVSHPFNDDKKSPRTRANRGCFHPVNNGIPQQKARETCKKENASLVSIHDSDKEIFVNSVVSVFGEKKKFWIGLQNDGSKWNWDDKSTDPFTDWDSNNGQPNTNFGTAQCAYAQQGTGPNAPWTAANCAAGGIVYVCESTPCSIGYKNCA</sequence>
<dbReference type="InterPro" id="IPR002035">
    <property type="entry name" value="VWF_A"/>
</dbReference>
<comment type="caution">
    <text evidence="4">The sequence shown here is derived from an EMBL/GenBank/DDBJ whole genome shotgun (WGS) entry which is preliminary data.</text>
</comment>
<evidence type="ECO:0008006" key="7">
    <source>
        <dbReference type="Google" id="ProtNLM"/>
    </source>
</evidence>
<dbReference type="Pfam" id="PF00059">
    <property type="entry name" value="Lectin_C"/>
    <property type="match status" value="1"/>
</dbReference>
<feature type="chain" id="PRO_5044714705" description="C-type lectin" evidence="1">
    <location>
        <begin position="28"/>
        <end position="525"/>
    </location>
</feature>
<evidence type="ECO:0000313" key="5">
    <source>
        <dbReference type="EMBL" id="GMT07051.1"/>
    </source>
</evidence>
<dbReference type="EMBL" id="BTSX01000006">
    <property type="protein sequence ID" value="GMT07051.1"/>
    <property type="molecule type" value="Genomic_DNA"/>
</dbReference>
<accession>A0AAV5UL29</accession>
<dbReference type="PANTHER" id="PTHR31024:SF3">
    <property type="entry name" value="C-TYPE LECTIN-RELATED"/>
    <property type="match status" value="1"/>
</dbReference>
<organism evidence="4 6">
    <name type="scientific">Pristionchus entomophagus</name>
    <dbReference type="NCBI Taxonomy" id="358040"/>
    <lineage>
        <taxon>Eukaryota</taxon>
        <taxon>Metazoa</taxon>
        <taxon>Ecdysozoa</taxon>
        <taxon>Nematoda</taxon>
        <taxon>Chromadorea</taxon>
        <taxon>Rhabditida</taxon>
        <taxon>Rhabditina</taxon>
        <taxon>Diplogasteromorpha</taxon>
        <taxon>Diplogasteroidea</taxon>
        <taxon>Neodiplogasteridae</taxon>
        <taxon>Pristionchus</taxon>
    </lineage>
</organism>
<dbReference type="Gene3D" id="3.40.50.410">
    <property type="entry name" value="von Willebrand factor, type A domain"/>
    <property type="match status" value="1"/>
</dbReference>